<dbReference type="PANTHER" id="PTHR32319">
    <property type="entry name" value="BACTERIAL HEMOLYSIN-LIKE PROTEIN"/>
    <property type="match status" value="1"/>
</dbReference>
<evidence type="ECO:0000313" key="5">
    <source>
        <dbReference type="EMBL" id="AEX84974.1"/>
    </source>
</evidence>
<keyword evidence="1 3" id="KW-0694">RNA-binding</keyword>
<dbReference type="AlphaFoldDB" id="H2J5B6"/>
<evidence type="ECO:0000256" key="1">
    <source>
        <dbReference type="ARBA" id="ARBA00022884"/>
    </source>
</evidence>
<dbReference type="PANTHER" id="PTHR32319:SF0">
    <property type="entry name" value="BACTERIAL HEMOLYSIN-LIKE PROTEIN"/>
    <property type="match status" value="1"/>
</dbReference>
<dbReference type="InterPro" id="IPR004538">
    <property type="entry name" value="Hemolysin_A/TlyA"/>
</dbReference>
<dbReference type="Pfam" id="PF01479">
    <property type="entry name" value="S4"/>
    <property type="match status" value="1"/>
</dbReference>
<dbReference type="CDD" id="cd02440">
    <property type="entry name" value="AdoMet_MTases"/>
    <property type="match status" value="1"/>
</dbReference>
<dbReference type="CDD" id="cd00165">
    <property type="entry name" value="S4"/>
    <property type="match status" value="1"/>
</dbReference>
<evidence type="ECO:0000259" key="4">
    <source>
        <dbReference type="SMART" id="SM00363"/>
    </source>
</evidence>
<dbReference type="Proteomes" id="UP000007161">
    <property type="component" value="Chromosome"/>
</dbReference>
<dbReference type="HOGENOM" id="CLU_058015_1_0_0"/>
<dbReference type="Gene3D" id="3.40.50.150">
    <property type="entry name" value="Vaccinia Virus protein VP39"/>
    <property type="match status" value="1"/>
</dbReference>
<dbReference type="OrthoDB" id="9784736at2"/>
<reference evidence="6" key="2">
    <citation type="submission" date="2012-01" db="EMBL/GenBank/DDBJ databases">
        <title>Complete sequence of chromosome of Marinitoga piezophila KA3.</title>
        <authorList>
            <person name="Lucas S."/>
            <person name="Han J."/>
            <person name="Lapidus A."/>
            <person name="Cheng J.-F."/>
            <person name="Goodwin L."/>
            <person name="Pitluck S."/>
            <person name="Peters L."/>
            <person name="Mikhailova N."/>
            <person name="Teshima H."/>
            <person name="Detter J.C."/>
            <person name="Han C."/>
            <person name="Tapia R."/>
            <person name="Land M."/>
            <person name="Hauser L."/>
            <person name="Kyrpides N."/>
            <person name="Ivanova N."/>
            <person name="Pagani I."/>
            <person name="Jebbar M."/>
            <person name="Vannier P."/>
            <person name="Oger P."/>
            <person name="Cario A."/>
            <person name="Bartlett D."/>
            <person name="Noll K.M."/>
            <person name="Woyke T."/>
        </authorList>
    </citation>
    <scope>NUCLEOTIDE SEQUENCE [LARGE SCALE GENOMIC DNA]</scope>
    <source>
        <strain evidence="6">DSM 14283 / JCM 11233 / KA3</strain>
    </source>
</reference>
<dbReference type="Pfam" id="PF01728">
    <property type="entry name" value="FtsJ"/>
    <property type="match status" value="1"/>
</dbReference>
<dbReference type="PIRSF" id="PIRSF005578">
    <property type="entry name" value="TlyA"/>
    <property type="match status" value="1"/>
</dbReference>
<evidence type="ECO:0000313" key="6">
    <source>
        <dbReference type="Proteomes" id="UP000007161"/>
    </source>
</evidence>
<dbReference type="KEGG" id="mpz:Marpi_0533"/>
<dbReference type="InterPro" id="IPR029063">
    <property type="entry name" value="SAM-dependent_MTases_sf"/>
</dbReference>
<dbReference type="InterPro" id="IPR036986">
    <property type="entry name" value="S4_RNA-bd_sf"/>
</dbReference>
<protein>
    <submittedName>
        <fullName evidence="5">Hemolysin A</fullName>
    </submittedName>
</protein>
<dbReference type="STRING" id="443254.Marpi_0533"/>
<reference evidence="5 6" key="1">
    <citation type="journal article" date="2012" name="J. Bacteriol.">
        <title>Complete Genome Sequence of the Thermophilic, Piezophilic, Heterotrophic Bacterium Marinitoga piezophila KA3.</title>
        <authorList>
            <person name="Lucas S."/>
            <person name="Han J."/>
            <person name="Lapidus A."/>
            <person name="Cheng J.F."/>
            <person name="Goodwin L.A."/>
            <person name="Pitluck S."/>
            <person name="Peters L."/>
            <person name="Mikhailova N."/>
            <person name="Teshima H."/>
            <person name="Detter J.C."/>
            <person name="Han C."/>
            <person name="Tapia R."/>
            <person name="Land M."/>
            <person name="Hauser L."/>
            <person name="Kyrpides N.C."/>
            <person name="Ivanova N."/>
            <person name="Pagani I."/>
            <person name="Vannier P."/>
            <person name="Oger P."/>
            <person name="Bartlett D.H."/>
            <person name="Noll K.M."/>
            <person name="Woyke T."/>
            <person name="Jebbar M."/>
        </authorList>
    </citation>
    <scope>NUCLEOTIDE SEQUENCE [LARGE SCALE GENOMIC DNA]</scope>
    <source>
        <strain evidence="6">DSM 14283 / JCM 11233 / KA3</strain>
    </source>
</reference>
<keyword evidence="6" id="KW-1185">Reference proteome</keyword>
<dbReference type="SMART" id="SM00363">
    <property type="entry name" value="S4"/>
    <property type="match status" value="1"/>
</dbReference>
<comment type="similarity">
    <text evidence="2">Belongs to the TlyA family.</text>
</comment>
<organism evidence="5 6">
    <name type="scientific">Marinitoga piezophila (strain DSM 14283 / JCM 11233 / KA3)</name>
    <dbReference type="NCBI Taxonomy" id="443254"/>
    <lineage>
        <taxon>Bacteria</taxon>
        <taxon>Thermotogati</taxon>
        <taxon>Thermotogota</taxon>
        <taxon>Thermotogae</taxon>
        <taxon>Petrotogales</taxon>
        <taxon>Petrotogaceae</taxon>
        <taxon>Marinitoga</taxon>
    </lineage>
</organism>
<dbReference type="GO" id="GO:0008168">
    <property type="term" value="F:methyltransferase activity"/>
    <property type="evidence" value="ECO:0007669"/>
    <property type="project" value="InterPro"/>
</dbReference>
<dbReference type="NCBIfam" id="TIGR00478">
    <property type="entry name" value="tly"/>
    <property type="match status" value="1"/>
</dbReference>
<proteinExistence type="inferred from homology"/>
<gene>
    <name evidence="5" type="ordered locus">Marpi_0533</name>
</gene>
<dbReference type="InterPro" id="IPR002942">
    <property type="entry name" value="S4_RNA-bd"/>
</dbReference>
<name>H2J5B6_MARPK</name>
<dbReference type="eggNOG" id="COG1189">
    <property type="taxonomic scope" value="Bacteria"/>
</dbReference>
<dbReference type="PROSITE" id="PS50889">
    <property type="entry name" value="S4"/>
    <property type="match status" value="1"/>
</dbReference>
<dbReference type="SUPFAM" id="SSF53335">
    <property type="entry name" value="S-adenosyl-L-methionine-dependent methyltransferases"/>
    <property type="match status" value="1"/>
</dbReference>
<dbReference type="InterPro" id="IPR002877">
    <property type="entry name" value="RNA_MeTrfase_FtsJ_dom"/>
</dbReference>
<dbReference type="EMBL" id="CP003257">
    <property type="protein sequence ID" value="AEX84974.1"/>
    <property type="molecule type" value="Genomic_DNA"/>
</dbReference>
<dbReference type="Gene3D" id="3.10.290.10">
    <property type="entry name" value="RNA-binding S4 domain"/>
    <property type="match status" value="1"/>
</dbReference>
<evidence type="ECO:0000256" key="2">
    <source>
        <dbReference type="ARBA" id="ARBA00029460"/>
    </source>
</evidence>
<dbReference type="GO" id="GO:0032259">
    <property type="term" value="P:methylation"/>
    <property type="evidence" value="ECO:0007669"/>
    <property type="project" value="InterPro"/>
</dbReference>
<evidence type="ECO:0000256" key="3">
    <source>
        <dbReference type="PROSITE-ProRule" id="PRU00182"/>
    </source>
</evidence>
<dbReference type="InterPro" id="IPR047048">
    <property type="entry name" value="TlyA"/>
</dbReference>
<accession>H2J5B6</accession>
<sequence length="252" mass="28886">MKNLEFYRKGDGKIRLDIFLVNNKYVDSREKAQRLIKEGKVYVNNQKITKPSKKVDENATIKITETEKYVSRAAYKLLKAIKEFQPKINNKICVDIGSSTGGFTQVLLENGAKKVYCIDSGTNQLHESLRNNEKIVLMENTNARYLRKEDFESVEFFTSDVSFISITKIIPSIKEITANNAEGIILIKPQFELEPSKLSKGIVKKEEYREEAIKKVFNSLIENGFEIKGMVESPIRGKDGNIEYLVYIKKIN</sequence>
<feature type="domain" description="RNA-binding S4" evidence="4">
    <location>
        <begin position="14"/>
        <end position="78"/>
    </location>
</feature>
<dbReference type="GO" id="GO:0003723">
    <property type="term" value="F:RNA binding"/>
    <property type="evidence" value="ECO:0007669"/>
    <property type="project" value="UniProtKB-KW"/>
</dbReference>